<dbReference type="InterPro" id="IPR017871">
    <property type="entry name" value="ABC_transporter-like_CS"/>
</dbReference>
<reference evidence="14 15" key="1">
    <citation type="submission" date="2019-03" db="EMBL/GenBank/DDBJ databases">
        <title>Genomic Encyclopedia of Type Strains, Phase IV (KMG-IV): sequencing the most valuable type-strain genomes for metagenomic binning, comparative biology and taxonomic classification.</title>
        <authorList>
            <person name="Goeker M."/>
        </authorList>
    </citation>
    <scope>NUCLEOTIDE SEQUENCE [LARGE SCALE GENOMIC DNA]</scope>
    <source>
        <strain evidence="14 15">DSM 100059</strain>
    </source>
</reference>
<feature type="domain" description="ABC transporter" evidence="13">
    <location>
        <begin position="338"/>
        <end position="556"/>
    </location>
</feature>
<accession>A0A4R8DRH9</accession>
<evidence type="ECO:0000313" key="15">
    <source>
        <dbReference type="Proteomes" id="UP000294498"/>
    </source>
</evidence>
<feature type="compositionally biased region" description="Low complexity" evidence="12">
    <location>
        <begin position="562"/>
        <end position="600"/>
    </location>
</feature>
<dbReference type="SMART" id="SM00382">
    <property type="entry name" value="AAA"/>
    <property type="match status" value="2"/>
</dbReference>
<dbReference type="GO" id="GO:0005524">
    <property type="term" value="F:ATP binding"/>
    <property type="evidence" value="ECO:0007669"/>
    <property type="project" value="UniProtKB-KW"/>
</dbReference>
<keyword evidence="2" id="KW-0963">Cytoplasm</keyword>
<comment type="similarity">
    <text evidence="1">Belongs to the ABC transporter superfamily. ABCF family. Translational throttle EttA subfamily.</text>
</comment>
<gene>
    <name evidence="14" type="ORF">EDB95_1041</name>
</gene>
<keyword evidence="11" id="KW-0648">Protein biosynthesis</keyword>
<evidence type="ECO:0000256" key="5">
    <source>
        <dbReference type="ARBA" id="ARBA00022737"/>
    </source>
</evidence>
<feature type="region of interest" description="Disordered" evidence="12">
    <location>
        <begin position="562"/>
        <end position="601"/>
    </location>
</feature>
<evidence type="ECO:0000256" key="10">
    <source>
        <dbReference type="ARBA" id="ARBA00022884"/>
    </source>
</evidence>
<evidence type="ECO:0000256" key="9">
    <source>
        <dbReference type="ARBA" id="ARBA00022845"/>
    </source>
</evidence>
<evidence type="ECO:0000256" key="6">
    <source>
        <dbReference type="ARBA" id="ARBA00022741"/>
    </source>
</evidence>
<evidence type="ECO:0000256" key="12">
    <source>
        <dbReference type="SAM" id="MobiDB-lite"/>
    </source>
</evidence>
<comment type="caution">
    <text evidence="14">The sequence shown here is derived from an EMBL/GenBank/DDBJ whole genome shotgun (WGS) entry which is preliminary data.</text>
</comment>
<dbReference type="FunFam" id="3.40.50.300:FF:000011">
    <property type="entry name" value="Putative ABC transporter ATP-binding component"/>
    <property type="match status" value="1"/>
</dbReference>
<feature type="region of interest" description="Disordered" evidence="12">
    <location>
        <begin position="615"/>
        <end position="641"/>
    </location>
</feature>
<dbReference type="InterPro" id="IPR027417">
    <property type="entry name" value="P-loop_NTPase"/>
</dbReference>
<evidence type="ECO:0000259" key="13">
    <source>
        <dbReference type="PROSITE" id="PS50893"/>
    </source>
</evidence>
<dbReference type="Proteomes" id="UP000294498">
    <property type="component" value="Unassembled WGS sequence"/>
</dbReference>
<protein>
    <submittedName>
        <fullName evidence="14">ATP-binding cassette subfamily F protein uup</fullName>
    </submittedName>
</protein>
<keyword evidence="3" id="KW-0820">tRNA-binding</keyword>
<dbReference type="GO" id="GO:0006417">
    <property type="term" value="P:regulation of translation"/>
    <property type="evidence" value="ECO:0007669"/>
    <property type="project" value="UniProtKB-KW"/>
</dbReference>
<dbReference type="InterPro" id="IPR003439">
    <property type="entry name" value="ABC_transporter-like_ATP-bd"/>
</dbReference>
<dbReference type="InterPro" id="IPR051309">
    <property type="entry name" value="ABCF_ATPase"/>
</dbReference>
<dbReference type="Gene3D" id="3.40.50.300">
    <property type="entry name" value="P-loop containing nucleotide triphosphate hydrolases"/>
    <property type="match status" value="2"/>
</dbReference>
<evidence type="ECO:0000256" key="4">
    <source>
        <dbReference type="ARBA" id="ARBA00022730"/>
    </source>
</evidence>
<evidence type="ECO:0000256" key="8">
    <source>
        <dbReference type="ARBA" id="ARBA00022840"/>
    </source>
</evidence>
<evidence type="ECO:0000256" key="3">
    <source>
        <dbReference type="ARBA" id="ARBA00022555"/>
    </source>
</evidence>
<dbReference type="InterPro" id="IPR037118">
    <property type="entry name" value="Val-tRNA_synth_C_sf"/>
</dbReference>
<keyword evidence="9" id="KW-0810">Translation regulation</keyword>
<evidence type="ECO:0000256" key="11">
    <source>
        <dbReference type="ARBA" id="ARBA00022917"/>
    </source>
</evidence>
<keyword evidence="5" id="KW-0677">Repeat</keyword>
<dbReference type="OrthoDB" id="613473at2"/>
<sequence>MHYASVDHISKSFGARNLFESISFHLEEGDKIALIARNGSGKSTLLQIIAGLDTPDNGTVWVHKDVKVVLLPQESAYNPDLSVWDNLLSMDHPVVRAVKAYELYLEEGAAAPPGGEAPAGAAPSGSAGGDDARLGDLLHELDRLDAWQFEAQVKQILGRLSLHHLKAPMRQLSGGQRKRVALAQALLEAQLHGPQTLMLLDEPTNHLDVSMIEWLQEYLSAARCTVLLVTHDRYFLDNVCNEIIELDTNMAYVYRGDYDFFLTTKAARQESDAATGAKNQNLFRKELEWMRKQPKARTTKSRSREEQFYALEEKVKQKTEFSELTLQAKMTRLGGKIMELKKVYKAYGPHVILKGFDYTFKRGERIGIVGKNGVGKSTFIRMLMGLEEADSGKINPGETVVFGHFSQDGLEWTEDMRVIEYVKTMAEFFPLADGTKISAAQFLQLFAFPPEQQYTYLSKLSGGEKKRLQLLTILFRNPNFLVLDEPTNDLDLQTLRILEDFLADFGGCLLIVSHDRYFMDRVVDHLFVFEGEGQVRDFPGNYTQYREAVRAEERAAATGGASAAAATAPSGPGATSAGGAAGTSGAAAPASAASGGAAAPKAPKLTFKEKREFEQLEQELPALEKEKKELEDKMSSGAQSYEQLQQAGARIQEIAALLEEKEMRWLELSERQG</sequence>
<keyword evidence="6" id="KW-0547">Nucleotide-binding</keyword>
<dbReference type="InterPro" id="IPR003593">
    <property type="entry name" value="AAA+_ATPase"/>
</dbReference>
<dbReference type="GO" id="GO:0003677">
    <property type="term" value="F:DNA binding"/>
    <property type="evidence" value="ECO:0007669"/>
    <property type="project" value="InterPro"/>
</dbReference>
<evidence type="ECO:0000256" key="7">
    <source>
        <dbReference type="ARBA" id="ARBA00022801"/>
    </source>
</evidence>
<dbReference type="Gene3D" id="1.10.287.380">
    <property type="entry name" value="Valyl-tRNA synthetase, C-terminal domain"/>
    <property type="match status" value="1"/>
</dbReference>
<dbReference type="PROSITE" id="PS00211">
    <property type="entry name" value="ABC_TRANSPORTER_1"/>
    <property type="match status" value="2"/>
</dbReference>
<organism evidence="14 15">
    <name type="scientific">Dinghuibacter silviterrae</name>
    <dbReference type="NCBI Taxonomy" id="1539049"/>
    <lineage>
        <taxon>Bacteria</taxon>
        <taxon>Pseudomonadati</taxon>
        <taxon>Bacteroidota</taxon>
        <taxon>Chitinophagia</taxon>
        <taxon>Chitinophagales</taxon>
        <taxon>Chitinophagaceae</taxon>
        <taxon>Dinghuibacter</taxon>
    </lineage>
</organism>
<name>A0A4R8DRH9_9BACT</name>
<evidence type="ECO:0000313" key="14">
    <source>
        <dbReference type="EMBL" id="TDX00025.1"/>
    </source>
</evidence>
<dbReference type="GO" id="GO:0019843">
    <property type="term" value="F:rRNA binding"/>
    <property type="evidence" value="ECO:0007669"/>
    <property type="project" value="UniProtKB-KW"/>
</dbReference>
<dbReference type="Pfam" id="PF16326">
    <property type="entry name" value="ABC_tran_CTD"/>
    <property type="match status" value="1"/>
</dbReference>
<keyword evidence="7" id="KW-0378">Hydrolase</keyword>
<dbReference type="EMBL" id="SODV01000001">
    <property type="protein sequence ID" value="TDX00025.1"/>
    <property type="molecule type" value="Genomic_DNA"/>
</dbReference>
<keyword evidence="10" id="KW-0694">RNA-binding</keyword>
<dbReference type="PROSITE" id="PS50893">
    <property type="entry name" value="ABC_TRANSPORTER_2"/>
    <property type="match status" value="2"/>
</dbReference>
<dbReference type="PANTHER" id="PTHR42855:SF1">
    <property type="entry name" value="ABC TRANSPORTER DOMAIN-CONTAINING PROTEIN"/>
    <property type="match status" value="1"/>
</dbReference>
<evidence type="ECO:0000256" key="1">
    <source>
        <dbReference type="ARBA" id="ARBA00005868"/>
    </source>
</evidence>
<dbReference type="RefSeq" id="WP_133991230.1">
    <property type="nucleotide sequence ID" value="NZ_SODV01000001.1"/>
</dbReference>
<dbReference type="SUPFAM" id="SSF52540">
    <property type="entry name" value="P-loop containing nucleoside triphosphate hydrolases"/>
    <property type="match status" value="2"/>
</dbReference>
<feature type="domain" description="ABC transporter" evidence="13">
    <location>
        <begin position="4"/>
        <end position="273"/>
    </location>
</feature>
<feature type="compositionally biased region" description="Basic and acidic residues" evidence="12">
    <location>
        <begin position="622"/>
        <end position="634"/>
    </location>
</feature>
<dbReference type="GO" id="GO:0000049">
    <property type="term" value="F:tRNA binding"/>
    <property type="evidence" value="ECO:0007669"/>
    <property type="project" value="UniProtKB-KW"/>
</dbReference>
<keyword evidence="4" id="KW-0699">rRNA-binding</keyword>
<dbReference type="Pfam" id="PF12848">
    <property type="entry name" value="ABC_tran_Xtn"/>
    <property type="match status" value="1"/>
</dbReference>
<dbReference type="InterPro" id="IPR032524">
    <property type="entry name" value="ABC_tran_C"/>
</dbReference>
<keyword evidence="15" id="KW-1185">Reference proteome</keyword>
<proteinExistence type="inferred from homology"/>
<evidence type="ECO:0000256" key="2">
    <source>
        <dbReference type="ARBA" id="ARBA00022490"/>
    </source>
</evidence>
<dbReference type="Pfam" id="PF00005">
    <property type="entry name" value="ABC_tran"/>
    <property type="match status" value="2"/>
</dbReference>
<dbReference type="CDD" id="cd03221">
    <property type="entry name" value="ABCF_EF-3"/>
    <property type="match status" value="2"/>
</dbReference>
<dbReference type="GO" id="GO:0016887">
    <property type="term" value="F:ATP hydrolysis activity"/>
    <property type="evidence" value="ECO:0007669"/>
    <property type="project" value="InterPro"/>
</dbReference>
<dbReference type="FunFam" id="3.40.50.300:FF:000183">
    <property type="entry name" value="ABC transporter ATP-binding protein yjjK"/>
    <property type="match status" value="1"/>
</dbReference>
<dbReference type="GO" id="GO:0006412">
    <property type="term" value="P:translation"/>
    <property type="evidence" value="ECO:0007669"/>
    <property type="project" value="UniProtKB-KW"/>
</dbReference>
<keyword evidence="8 14" id="KW-0067">ATP-binding</keyword>
<dbReference type="InterPro" id="IPR032781">
    <property type="entry name" value="ABC_tran_Xtn"/>
</dbReference>
<dbReference type="AlphaFoldDB" id="A0A4R8DRH9"/>
<dbReference type="PANTHER" id="PTHR42855">
    <property type="entry name" value="ABC TRANSPORTER ATP-BINDING SUBUNIT"/>
    <property type="match status" value="1"/>
</dbReference>